<gene>
    <name evidence="5" type="ORF">OCV51_08230</name>
</gene>
<dbReference type="EMBL" id="JAOQJX010000010">
    <property type="protein sequence ID" value="MCU6747643.1"/>
    <property type="molecule type" value="Genomic_DNA"/>
</dbReference>
<evidence type="ECO:0000256" key="2">
    <source>
        <dbReference type="ARBA" id="ARBA00022679"/>
    </source>
</evidence>
<dbReference type="Pfam" id="PF02595">
    <property type="entry name" value="Gly_kinase"/>
    <property type="match status" value="1"/>
</dbReference>
<reference evidence="5 6" key="1">
    <citation type="journal article" date="2021" name="ISME Commun">
        <title>Automated analysis of genomic sequences facilitates high-throughput and comprehensive description of bacteria.</title>
        <authorList>
            <person name="Hitch T.C.A."/>
        </authorList>
    </citation>
    <scope>NUCLEOTIDE SEQUENCE [LARGE SCALE GENOMIC DNA]</scope>
    <source>
        <strain evidence="5 6">H2_18</strain>
    </source>
</reference>
<dbReference type="GO" id="GO:0016301">
    <property type="term" value="F:kinase activity"/>
    <property type="evidence" value="ECO:0007669"/>
    <property type="project" value="UniProtKB-KW"/>
</dbReference>
<accession>A0ABT2TBI9</accession>
<dbReference type="Gene3D" id="3.40.50.10350">
    <property type="entry name" value="Glycerate kinase, domain 1"/>
    <property type="match status" value="1"/>
</dbReference>
<dbReference type="NCBIfam" id="TIGR00045">
    <property type="entry name" value="glycerate kinase"/>
    <property type="match status" value="1"/>
</dbReference>
<dbReference type="PANTHER" id="PTHR21599">
    <property type="entry name" value="GLYCERATE KINASE"/>
    <property type="match status" value="1"/>
</dbReference>
<evidence type="ECO:0000256" key="4">
    <source>
        <dbReference type="PIRNR" id="PIRNR006078"/>
    </source>
</evidence>
<comment type="similarity">
    <text evidence="1 4">Belongs to the glycerate kinase type-1 family.</text>
</comment>
<evidence type="ECO:0000313" key="6">
    <source>
        <dbReference type="Proteomes" id="UP001652394"/>
    </source>
</evidence>
<dbReference type="SUPFAM" id="SSF110738">
    <property type="entry name" value="Glycerate kinase I"/>
    <property type="match status" value="1"/>
</dbReference>
<organism evidence="5 6">
    <name type="scientific">Faecalicatena acetigenes</name>
    <dbReference type="NCBI Taxonomy" id="2981790"/>
    <lineage>
        <taxon>Bacteria</taxon>
        <taxon>Bacillati</taxon>
        <taxon>Bacillota</taxon>
        <taxon>Clostridia</taxon>
        <taxon>Lachnospirales</taxon>
        <taxon>Lachnospiraceae</taxon>
        <taxon>Faecalicatena</taxon>
    </lineage>
</organism>
<keyword evidence="2 4" id="KW-0808">Transferase</keyword>
<dbReference type="InterPro" id="IPR018197">
    <property type="entry name" value="Glycerate_kinase_RE-like"/>
</dbReference>
<dbReference type="Proteomes" id="UP001652394">
    <property type="component" value="Unassembled WGS sequence"/>
</dbReference>
<dbReference type="PIRSF" id="PIRSF006078">
    <property type="entry name" value="GlxK"/>
    <property type="match status" value="1"/>
</dbReference>
<dbReference type="InterPro" id="IPR018193">
    <property type="entry name" value="Glyc_kinase_flavodox-like_fold"/>
</dbReference>
<evidence type="ECO:0000313" key="5">
    <source>
        <dbReference type="EMBL" id="MCU6747643.1"/>
    </source>
</evidence>
<protein>
    <submittedName>
        <fullName evidence="5">Glycerate kinase</fullName>
    </submittedName>
</protein>
<comment type="caution">
    <text evidence="5">The sequence shown here is derived from an EMBL/GenBank/DDBJ whole genome shotgun (WGS) entry which is preliminary data.</text>
</comment>
<evidence type="ECO:0000256" key="3">
    <source>
        <dbReference type="ARBA" id="ARBA00022777"/>
    </source>
</evidence>
<dbReference type="InterPro" id="IPR036129">
    <property type="entry name" value="Glycerate_kinase_sf"/>
</dbReference>
<dbReference type="InterPro" id="IPR004381">
    <property type="entry name" value="Glycerate_kinase"/>
</dbReference>
<keyword evidence="3 4" id="KW-0418">Kinase</keyword>
<proteinExistence type="inferred from homology"/>
<dbReference type="Gene3D" id="3.90.1510.10">
    <property type="entry name" value="Glycerate kinase, domain 2"/>
    <property type="match status" value="1"/>
</dbReference>
<evidence type="ECO:0000256" key="1">
    <source>
        <dbReference type="ARBA" id="ARBA00006284"/>
    </source>
</evidence>
<dbReference type="PANTHER" id="PTHR21599:SF0">
    <property type="entry name" value="GLYCERATE KINASE"/>
    <property type="match status" value="1"/>
</dbReference>
<sequence length="375" mass="39143">MKVVLAIDSLKGSLSSIQAGNAAKEGILNAQPDATVIVRPLADGGEGTTDALIEGLGATKIDITVTGPLGKPVHTYYGLLPDTNTAVLEMASAAGITLLAEEEKDPLRASTYGVGEMIKDAIVKGCRDFIIGIGGSATNDGGIGMLKALGFSFLDVNGRETKEGAQALDTVFSIDISHRIPELNNCRFRIACDVTNPLYGENGATYIYGPQKGVTESMKPALDSAMQQYARVVNKTFAKEYSSYAGAGAAGGLGFAFLSFLNASLVPGVELILDAIHLEEDIKDADIVVTGEGRMDHQTAMGKAPIGVAALAKKHGAKVIAFAGSVTLDASACNHAGIDAFFPIIREITTLEEAMAPANAYTNMKAAAEQVFRLL</sequence>
<name>A0ABT2TBI9_9FIRM</name>
<dbReference type="RefSeq" id="WP_059069186.1">
    <property type="nucleotide sequence ID" value="NZ_JAOQJX010000010.1"/>
</dbReference>
<keyword evidence="6" id="KW-1185">Reference proteome</keyword>